<feature type="region of interest" description="Disordered" evidence="3">
    <location>
        <begin position="574"/>
        <end position="593"/>
    </location>
</feature>
<evidence type="ECO:0000313" key="6">
    <source>
        <dbReference type="Proteomes" id="UP000008743"/>
    </source>
</evidence>
<evidence type="ECO:0000256" key="3">
    <source>
        <dbReference type="SAM" id="MobiDB-lite"/>
    </source>
</evidence>
<dbReference type="Proteomes" id="UP000008743">
    <property type="component" value="Unassembled WGS sequence"/>
</dbReference>
<dbReference type="SUPFAM" id="SSF52540">
    <property type="entry name" value="P-loop containing nucleoside triphosphate hydrolases"/>
    <property type="match status" value="1"/>
</dbReference>
<keyword evidence="6" id="KW-1185">Reference proteome</keyword>
<dbReference type="InParanoid" id="A0A0D2UB23"/>
<gene>
    <name evidence="5" type="ORF">CAOG_003256</name>
</gene>
<feature type="region of interest" description="Disordered" evidence="3">
    <location>
        <begin position="223"/>
        <end position="282"/>
    </location>
</feature>
<dbReference type="EC" id="6.6.1.1" evidence="1"/>
<feature type="compositionally biased region" description="Basic residues" evidence="3">
    <location>
        <begin position="578"/>
        <end position="593"/>
    </location>
</feature>
<comment type="pathway">
    <text evidence="2">Porphyrin-containing compound metabolism.</text>
</comment>
<dbReference type="Gene3D" id="1.10.8.80">
    <property type="entry name" value="Magnesium chelatase subunit I, C-Terminal domain"/>
    <property type="match status" value="1"/>
</dbReference>
<dbReference type="EMBL" id="KE346363">
    <property type="protein sequence ID" value="KJE92251.1"/>
    <property type="molecule type" value="Genomic_DNA"/>
</dbReference>
<dbReference type="Pfam" id="PF17863">
    <property type="entry name" value="AAA_lid_2"/>
    <property type="match status" value="1"/>
</dbReference>
<dbReference type="RefSeq" id="XP_004364095.1">
    <property type="nucleotide sequence ID" value="XM_004364038.2"/>
</dbReference>
<feature type="compositionally biased region" description="Low complexity" evidence="3">
    <location>
        <begin position="237"/>
        <end position="255"/>
    </location>
</feature>
<proteinExistence type="predicted"/>
<protein>
    <recommendedName>
        <fullName evidence="1">magnesium chelatase</fullName>
        <ecNumber evidence="1">6.6.1.1</ecNumber>
    </recommendedName>
</protein>
<organism evidence="5 6">
    <name type="scientific">Capsaspora owczarzaki (strain ATCC 30864)</name>
    <dbReference type="NCBI Taxonomy" id="595528"/>
    <lineage>
        <taxon>Eukaryota</taxon>
        <taxon>Filasterea</taxon>
        <taxon>Capsaspora</taxon>
    </lineage>
</organism>
<dbReference type="GO" id="GO:0016851">
    <property type="term" value="F:magnesium chelatase activity"/>
    <property type="evidence" value="ECO:0007669"/>
    <property type="project" value="UniProtKB-EC"/>
</dbReference>
<dbReference type="InterPro" id="IPR041628">
    <property type="entry name" value="ChlI/MoxR_AAA_lid"/>
</dbReference>
<feature type="domain" description="ChlI/MoxR AAA lid" evidence="4">
    <location>
        <begin position="469"/>
        <end position="524"/>
    </location>
</feature>
<evidence type="ECO:0000259" key="4">
    <source>
        <dbReference type="Pfam" id="PF17863"/>
    </source>
</evidence>
<name>A0A0D2UB23_CAPO3</name>
<evidence type="ECO:0000256" key="2">
    <source>
        <dbReference type="ARBA" id="ARBA00023444"/>
    </source>
</evidence>
<evidence type="ECO:0000256" key="1">
    <source>
        <dbReference type="ARBA" id="ARBA00012825"/>
    </source>
</evidence>
<dbReference type="InterPro" id="IPR027417">
    <property type="entry name" value="P-loop_NTPase"/>
</dbReference>
<dbReference type="OrthoDB" id="5582146at2759"/>
<dbReference type="AlphaFoldDB" id="A0A0D2UB23"/>
<sequence>MSVHWVERLHALAEDRLGVGIPDNLFQALLGCRLLLGHGASHHLLLHIPPSAAIVRSSFDVRRMVAQVAEFLFAAPWTAAEIACTPATTARDIFAAMLIAVDMTEDDPPPSGHHAAQGEIITNTVNTTTANLPSTRQQLGPSHGTAVAGATDIQKQRRASSESFSALNNNNTTTSANRRSTASSSGTVPPSPTVTTSPVASFLAAPSNEDEIQTINTRRPLLRQSSDDDLNHPPASPRIAPGAAAAATSAQHAFSVRPPSVTKRSSMADMGSVAQTAKSRDRTLHRQFFQSRQSSMQALRTQTSIDQKSASPIASPSFSSMSSSGFDTEFSPIMPSLRSDANGELYDVAPILVLDKFRKVPMQTQNLFTQALLQGYFAVNDEVYAIPRDLFIIMIVDEDPSPSITPPLLDHMLLSVVVDWPIERPKVLMAGANRNCNVAEEMHPFVHMFHKVTVHPNMAILIRDVVSRLRHHPSVDSGITARCSVLLTSVSRAFAVLDGSVYVSPRHVGAVAASVLAHRLSLKYDSHWREEAAAMAVLSGLGATSMLPVAGLQSSTTAAALSTISNAQTAVLAGRAGKQPRHSRHSSHQHALKAHPLGAAAPAHISPHLFSQLSGDRLAQKFVFVDALVAELLPNE</sequence>
<feature type="compositionally biased region" description="Low complexity" evidence="3">
    <location>
        <begin position="168"/>
        <end position="198"/>
    </location>
</feature>
<feature type="region of interest" description="Disordered" evidence="3">
    <location>
        <begin position="131"/>
        <end position="198"/>
    </location>
</feature>
<reference evidence="6" key="1">
    <citation type="submission" date="2011-02" db="EMBL/GenBank/DDBJ databases">
        <title>The Genome Sequence of Capsaspora owczarzaki ATCC 30864.</title>
        <authorList>
            <person name="Russ C."/>
            <person name="Cuomo C."/>
            <person name="Burger G."/>
            <person name="Gray M.W."/>
            <person name="Holland P.W.H."/>
            <person name="King N."/>
            <person name="Lang F.B.F."/>
            <person name="Roger A.J."/>
            <person name="Ruiz-Trillo I."/>
            <person name="Young S.K."/>
            <person name="Zeng Q."/>
            <person name="Gargeya S."/>
            <person name="Alvarado L."/>
            <person name="Berlin A."/>
            <person name="Chapman S.B."/>
            <person name="Chen Z."/>
            <person name="Freedman E."/>
            <person name="Gellesch M."/>
            <person name="Goldberg J."/>
            <person name="Griggs A."/>
            <person name="Gujja S."/>
            <person name="Heilman E."/>
            <person name="Heiman D."/>
            <person name="Howarth C."/>
            <person name="Mehta T."/>
            <person name="Neiman D."/>
            <person name="Pearson M."/>
            <person name="Roberts A."/>
            <person name="Saif S."/>
            <person name="Shea T."/>
            <person name="Shenoy N."/>
            <person name="Sisk P."/>
            <person name="Stolte C."/>
            <person name="Sykes S."/>
            <person name="White J."/>
            <person name="Yandava C."/>
            <person name="Haas B."/>
            <person name="Nusbaum C."/>
            <person name="Birren B."/>
        </authorList>
    </citation>
    <scope>NUCLEOTIDE SEQUENCE</scope>
    <source>
        <strain evidence="6">ATCC 30864</strain>
    </source>
</reference>
<accession>A0A0D2UB23</accession>
<evidence type="ECO:0000313" key="5">
    <source>
        <dbReference type="EMBL" id="KJE92251.1"/>
    </source>
</evidence>